<dbReference type="InterPro" id="IPR015797">
    <property type="entry name" value="NUDIX_hydrolase-like_dom_sf"/>
</dbReference>
<reference evidence="4 5" key="1">
    <citation type="journal article" date="2019" name="Int. J. Syst. Evol. Microbiol.">
        <title>The Global Catalogue of Microorganisms (GCM) 10K type strain sequencing project: providing services to taxonomists for standard genome sequencing and annotation.</title>
        <authorList>
            <consortium name="The Broad Institute Genomics Platform"/>
            <consortium name="The Broad Institute Genome Sequencing Center for Infectious Disease"/>
            <person name="Wu L."/>
            <person name="Ma J."/>
        </authorList>
    </citation>
    <scope>NUCLEOTIDE SEQUENCE [LARGE SCALE GENOMIC DNA]</scope>
    <source>
        <strain evidence="4 5">RDMS1</strain>
    </source>
</reference>
<comment type="caution">
    <text evidence="4">The sequence shown here is derived from an EMBL/GenBank/DDBJ whole genome shotgun (WGS) entry which is preliminary data.</text>
</comment>
<protein>
    <submittedName>
        <fullName evidence="4">NUDIX hydrolase</fullName>
        <ecNumber evidence="4">3.6.-.-</ecNumber>
    </submittedName>
</protein>
<evidence type="ECO:0000313" key="4">
    <source>
        <dbReference type="EMBL" id="MFC7190465.1"/>
    </source>
</evidence>
<keyword evidence="5" id="KW-1185">Reference proteome</keyword>
<dbReference type="InterPro" id="IPR000086">
    <property type="entry name" value="NUDIX_hydrolase_dom"/>
</dbReference>
<dbReference type="CDD" id="cd02883">
    <property type="entry name" value="NUDIX_Hydrolase"/>
    <property type="match status" value="1"/>
</dbReference>
<dbReference type="AlphaFoldDB" id="A0ABD5YSI6"/>
<proteinExistence type="predicted"/>
<dbReference type="PROSITE" id="PS51462">
    <property type="entry name" value="NUDIX"/>
    <property type="match status" value="1"/>
</dbReference>
<dbReference type="Proteomes" id="UP001596417">
    <property type="component" value="Unassembled WGS sequence"/>
</dbReference>
<evidence type="ECO:0000256" key="1">
    <source>
        <dbReference type="ARBA" id="ARBA00001946"/>
    </source>
</evidence>
<keyword evidence="2 4" id="KW-0378">Hydrolase</keyword>
<dbReference type="SUPFAM" id="SSF55811">
    <property type="entry name" value="Nudix"/>
    <property type="match status" value="1"/>
</dbReference>
<dbReference type="PANTHER" id="PTHR43046">
    <property type="entry name" value="GDP-MANNOSE MANNOSYL HYDROLASE"/>
    <property type="match status" value="1"/>
</dbReference>
<dbReference type="EC" id="3.6.-.-" evidence="4"/>
<feature type="domain" description="Nudix hydrolase" evidence="3">
    <location>
        <begin position="65"/>
        <end position="196"/>
    </location>
</feature>
<organism evidence="4 5">
    <name type="scientific">Halocatena marina</name>
    <dbReference type="NCBI Taxonomy" id="2934937"/>
    <lineage>
        <taxon>Archaea</taxon>
        <taxon>Methanobacteriati</taxon>
        <taxon>Methanobacteriota</taxon>
        <taxon>Stenosarchaea group</taxon>
        <taxon>Halobacteria</taxon>
        <taxon>Halobacteriales</taxon>
        <taxon>Natronomonadaceae</taxon>
        <taxon>Halocatena</taxon>
    </lineage>
</organism>
<accession>A0ABD5YSI6</accession>
<dbReference type="GO" id="GO:0016787">
    <property type="term" value="F:hydrolase activity"/>
    <property type="evidence" value="ECO:0007669"/>
    <property type="project" value="UniProtKB-KW"/>
</dbReference>
<evidence type="ECO:0000313" key="5">
    <source>
        <dbReference type="Proteomes" id="UP001596417"/>
    </source>
</evidence>
<dbReference type="RefSeq" id="WP_264556073.1">
    <property type="nucleotide sequence ID" value="NZ_CP109979.1"/>
</dbReference>
<dbReference type="Pfam" id="PF00293">
    <property type="entry name" value="NUDIX"/>
    <property type="match status" value="1"/>
</dbReference>
<dbReference type="EMBL" id="JBHTAX010000001">
    <property type="protein sequence ID" value="MFC7190465.1"/>
    <property type="molecule type" value="Genomic_DNA"/>
</dbReference>
<name>A0ABD5YSI6_9EURY</name>
<dbReference type="Gene3D" id="3.90.79.10">
    <property type="entry name" value="Nucleoside Triphosphate Pyrophosphohydrolase"/>
    <property type="match status" value="1"/>
</dbReference>
<dbReference type="PANTHER" id="PTHR43046:SF14">
    <property type="entry name" value="MUTT_NUDIX FAMILY PROTEIN"/>
    <property type="match status" value="1"/>
</dbReference>
<comment type="cofactor">
    <cofactor evidence="1">
        <name>Mg(2+)</name>
        <dbReference type="ChEBI" id="CHEBI:18420"/>
    </cofactor>
</comment>
<gene>
    <name evidence="4" type="ORF">ACFQL7_11815</name>
</gene>
<evidence type="ECO:0000256" key="2">
    <source>
        <dbReference type="ARBA" id="ARBA00022801"/>
    </source>
</evidence>
<sequence length="206" mass="23486">MTYKEINREEIERRRDRLLDHFGETPIRERHDTPSADRFEEWIEMSNAGYIGSAYALVRRSPDQQTELTESMAVEGDERERVLLILGRGSSDWGVPGGGQENDETLESTVHREVAEEVAIDISLLGLNHLRHEIATCEGYNERLHVLRAFFQAEYVGGSISVQPGELNGAAWFVNPPIDDRLLPSTQRLLDGWNRSNRSDFATARY</sequence>
<dbReference type="GeneID" id="76200080"/>
<evidence type="ECO:0000259" key="3">
    <source>
        <dbReference type="PROSITE" id="PS51462"/>
    </source>
</evidence>